<feature type="domain" description="PAS" evidence="19">
    <location>
        <begin position="532"/>
        <end position="610"/>
    </location>
</feature>
<dbReference type="PRINTS" id="PR00344">
    <property type="entry name" value="BCTRLSENSOR"/>
</dbReference>
<dbReference type="SUPFAM" id="SSF52172">
    <property type="entry name" value="CheY-like"/>
    <property type="match status" value="1"/>
</dbReference>
<dbReference type="CDD" id="cd16922">
    <property type="entry name" value="HATPase_EvgS-ArcB-TorS-like"/>
    <property type="match status" value="1"/>
</dbReference>
<evidence type="ECO:0000313" key="22">
    <source>
        <dbReference type="Proteomes" id="UP000317365"/>
    </source>
</evidence>
<dbReference type="Pfam" id="PF00072">
    <property type="entry name" value="Response_reg"/>
    <property type="match status" value="1"/>
</dbReference>
<keyword evidence="22" id="KW-1185">Reference proteome</keyword>
<feature type="domain" description="PAC" evidence="20">
    <location>
        <begin position="298"/>
        <end position="350"/>
    </location>
</feature>
<feature type="domain" description="Response regulatory" evidence="18">
    <location>
        <begin position="924"/>
        <end position="1041"/>
    </location>
</feature>
<dbReference type="SUPFAM" id="SSF55785">
    <property type="entry name" value="PYP-like sensor domain (PAS domain)"/>
    <property type="match status" value="3"/>
</dbReference>
<evidence type="ECO:0000256" key="12">
    <source>
        <dbReference type="ARBA" id="ARBA00064003"/>
    </source>
</evidence>
<keyword evidence="16" id="KW-0812">Transmembrane</keyword>
<evidence type="ECO:0000259" key="17">
    <source>
        <dbReference type="PROSITE" id="PS50109"/>
    </source>
</evidence>
<comment type="subunit">
    <text evidence="12">At low DSF concentrations, interacts with RpfF.</text>
</comment>
<dbReference type="FunFam" id="3.30.565.10:FF:000010">
    <property type="entry name" value="Sensor histidine kinase RcsC"/>
    <property type="match status" value="1"/>
</dbReference>
<feature type="modified residue" description="4-aspartylphosphate" evidence="15">
    <location>
        <position position="973"/>
    </location>
</feature>
<dbReference type="CDD" id="cd00082">
    <property type="entry name" value="HisKA"/>
    <property type="match status" value="1"/>
</dbReference>
<evidence type="ECO:0000256" key="16">
    <source>
        <dbReference type="SAM" id="Phobius"/>
    </source>
</evidence>
<sequence length="1047" mass="116096">MHLLLRLLPSSLVGRVFVLYLTSLLFFVVTGLGFFYYYQFSQTFEEEQLAAERMMAVASQTVADSAVIGDYDTITKTLESAIFRSHFSEALFIDTKGGKVKASQDSTLVSGAPAWLVTQVQAKLFDINHTITVGGKDYGVMRISFDANEVAENLWRVTWYAAALAIAALLLGSFFIRILLVRWLGNFDRVRQREADILSGTIHINSLLDADAPLEIRHTFDILSRAAERLLAQQQEATVTLNAISDGVLTTDAAHHITYANPAALHMLSLNARRAIGKDMQDVLHSLYARSDLPLEWKAQRIKLRGANGEPLVLDSSRSAIYGAEPHVSGYVLALRDVTEQHTLDQQLHDELLLRRRALDSLRHVLNVFHADEAHKALTSTDSVETMEALTQQVVALVNEREEGRRALDNQKFALDQHAIVSITDLNGTISYANDKFCQISGYSRDELIGSNHRILNSGHHKPEFFRQMWHTLTQGKVWHGEICNRTKGGELYWVDATLLALRDNNNLPQQYIAIRTDITIRKNVEAQIEEQLQFVEVVLEATPTAIYMKDRQSRYMRFNKAFADLFGIDRSAWIGKTVFDLVPGQSAELMHAKDLELFETGQSQIYEASFTNRKTGLVHEGLYTKAPLINAKGEVTALIGTILDITEKNRVEQELLAAKLSAEGANQSKSEFLANMSHEIRTPMNGVIGMTDLALDTPLDAQQREYLTTVKSSAQALMVILNDILDFSKIEAGKLHIEVVNFSLVDTINEAIKAIGVRSNTKGLALNVEIQDQVPAYLRGDPGRIRQVLTNLCDNAIKFTSEGSVTVKLEWAALTSDVFEVHLSVRDTGIGIPPEKQRQVFEAFSQADASTTRQFGGTGLGLTICTRLVNLMGGRIWLESVPQVGSTFHFTLHLPMGAPPATSVPNMTPQLGVTHDALQEPLRILLVEDHPINQKLATTILTKRGHSVVLAKNGQEAVDLFTSQAWDLVLMDMQMPVMGGLEATRRIRGMEAAGHRVTIIAMTANAMEADRQACLAAGMDEHMAKPFKAETLMALIARFAPQATAP</sequence>
<dbReference type="InterPro" id="IPR013656">
    <property type="entry name" value="PAS_4"/>
</dbReference>
<dbReference type="Gene3D" id="3.40.50.2300">
    <property type="match status" value="1"/>
</dbReference>
<dbReference type="SMART" id="SM00387">
    <property type="entry name" value="HATPase_c"/>
    <property type="match status" value="1"/>
</dbReference>
<dbReference type="SMART" id="SM00448">
    <property type="entry name" value="REC"/>
    <property type="match status" value="1"/>
</dbReference>
<dbReference type="CDD" id="cd17546">
    <property type="entry name" value="REC_hyHK_CKI1_RcsC-like"/>
    <property type="match status" value="1"/>
</dbReference>
<dbReference type="FunFam" id="1.10.287.130:FF:000002">
    <property type="entry name" value="Two-component osmosensing histidine kinase"/>
    <property type="match status" value="1"/>
</dbReference>
<evidence type="ECO:0000256" key="13">
    <source>
        <dbReference type="ARBA" id="ARBA00068150"/>
    </source>
</evidence>
<evidence type="ECO:0000256" key="2">
    <source>
        <dbReference type="ARBA" id="ARBA00012438"/>
    </source>
</evidence>
<evidence type="ECO:0000256" key="5">
    <source>
        <dbReference type="ARBA" id="ARBA00022729"/>
    </source>
</evidence>
<dbReference type="InterPro" id="IPR003661">
    <property type="entry name" value="HisK_dim/P_dom"/>
</dbReference>
<dbReference type="InterPro" id="IPR000700">
    <property type="entry name" value="PAS-assoc_C"/>
</dbReference>
<keyword evidence="5" id="KW-0732">Signal</keyword>
<dbReference type="InterPro" id="IPR035965">
    <property type="entry name" value="PAS-like_dom_sf"/>
</dbReference>
<dbReference type="PROSITE" id="PS50113">
    <property type="entry name" value="PAC"/>
    <property type="match status" value="3"/>
</dbReference>
<feature type="domain" description="PAC" evidence="20">
    <location>
        <begin position="479"/>
        <end position="531"/>
    </location>
</feature>
<evidence type="ECO:0000259" key="19">
    <source>
        <dbReference type="PROSITE" id="PS50112"/>
    </source>
</evidence>
<keyword evidence="10" id="KW-0843">Virulence</keyword>
<dbReference type="SMART" id="SM00091">
    <property type="entry name" value="PAS"/>
    <property type="match status" value="3"/>
</dbReference>
<accession>A0A515ERI7</accession>
<dbReference type="KEGG" id="rhg:EXZ61_14520"/>
<dbReference type="GO" id="GO:0005524">
    <property type="term" value="F:ATP binding"/>
    <property type="evidence" value="ECO:0007669"/>
    <property type="project" value="UniProtKB-KW"/>
</dbReference>
<feature type="domain" description="Histidine kinase" evidence="17">
    <location>
        <begin position="676"/>
        <end position="897"/>
    </location>
</feature>
<dbReference type="InterPro" id="IPR005467">
    <property type="entry name" value="His_kinase_dom"/>
</dbReference>
<dbReference type="AlphaFoldDB" id="A0A515ERI7"/>
<organism evidence="21 22">
    <name type="scientific">Rhodoferax aquaticus</name>
    <dbReference type="NCBI Taxonomy" id="2527691"/>
    <lineage>
        <taxon>Bacteria</taxon>
        <taxon>Pseudomonadati</taxon>
        <taxon>Pseudomonadota</taxon>
        <taxon>Betaproteobacteria</taxon>
        <taxon>Burkholderiales</taxon>
        <taxon>Comamonadaceae</taxon>
        <taxon>Rhodoferax</taxon>
    </lineage>
</organism>
<dbReference type="InterPro" id="IPR001789">
    <property type="entry name" value="Sig_transdc_resp-reg_receiver"/>
</dbReference>
<keyword evidence="8" id="KW-0067">ATP-binding</keyword>
<name>A0A515ERI7_9BURK</name>
<dbReference type="PANTHER" id="PTHR45339:SF3">
    <property type="entry name" value="HISTIDINE KINASE"/>
    <property type="match status" value="1"/>
</dbReference>
<dbReference type="PROSITE" id="PS50109">
    <property type="entry name" value="HIS_KIN"/>
    <property type="match status" value="1"/>
</dbReference>
<dbReference type="SUPFAM" id="SSF55874">
    <property type="entry name" value="ATPase domain of HSP90 chaperone/DNA topoisomerase II/histidine kinase"/>
    <property type="match status" value="1"/>
</dbReference>
<keyword evidence="3 15" id="KW-0597">Phosphoprotein</keyword>
<dbReference type="InterPro" id="IPR000014">
    <property type="entry name" value="PAS"/>
</dbReference>
<feature type="domain" description="PAS" evidence="19">
    <location>
        <begin position="421"/>
        <end position="452"/>
    </location>
</feature>
<evidence type="ECO:0000256" key="3">
    <source>
        <dbReference type="ARBA" id="ARBA00022553"/>
    </source>
</evidence>
<dbReference type="Pfam" id="PF13426">
    <property type="entry name" value="PAS_9"/>
    <property type="match status" value="1"/>
</dbReference>
<dbReference type="Pfam" id="PF13188">
    <property type="entry name" value="PAS_8"/>
    <property type="match status" value="1"/>
</dbReference>
<feature type="domain" description="PAC" evidence="20">
    <location>
        <begin position="605"/>
        <end position="658"/>
    </location>
</feature>
<dbReference type="Gene3D" id="3.30.565.10">
    <property type="entry name" value="Histidine kinase-like ATPase, C-terminal domain"/>
    <property type="match status" value="1"/>
</dbReference>
<reference evidence="22" key="2">
    <citation type="journal article" date="2020" name="Int. J. Syst. Evol. Microbiol.">
        <title>Genomic insights into a novel species Rhodoferax aquaticus sp. nov., isolated from freshwater.</title>
        <authorList>
            <person name="Li T."/>
            <person name="Zhuo Y."/>
            <person name="Jin C.Z."/>
            <person name="Wu X."/>
            <person name="Ko S.R."/>
            <person name="Jin F.J."/>
            <person name="Ahn C.Y."/>
            <person name="Oh H.M."/>
            <person name="Lee H.G."/>
            <person name="Jin L."/>
        </authorList>
    </citation>
    <scope>NUCLEOTIDE SEQUENCE [LARGE SCALE GENOMIC DNA]</scope>
    <source>
        <strain evidence="22">Gr-4</strain>
    </source>
</reference>
<comment type="function">
    <text evidence="11">Member of the two-component regulatory system BvgS/BvgA. Phosphorylates BvgA via a four-step phosphorelay in response to environmental signals.</text>
</comment>
<dbReference type="InterPro" id="IPR001610">
    <property type="entry name" value="PAC"/>
</dbReference>
<dbReference type="SUPFAM" id="SSF47384">
    <property type="entry name" value="Homodimeric domain of signal transducing histidine kinase"/>
    <property type="match status" value="1"/>
</dbReference>
<dbReference type="InterPro" id="IPR003594">
    <property type="entry name" value="HATPase_dom"/>
</dbReference>
<proteinExistence type="predicted"/>
<keyword evidence="4" id="KW-0808">Transferase</keyword>
<evidence type="ECO:0000256" key="11">
    <source>
        <dbReference type="ARBA" id="ARBA00058004"/>
    </source>
</evidence>
<feature type="transmembrane region" description="Helical" evidence="16">
    <location>
        <begin position="159"/>
        <end position="184"/>
    </location>
</feature>
<keyword evidence="16" id="KW-0472">Membrane</keyword>
<dbReference type="CDD" id="cd00130">
    <property type="entry name" value="PAS"/>
    <property type="match status" value="3"/>
</dbReference>
<dbReference type="SMART" id="SM00388">
    <property type="entry name" value="HisKA"/>
    <property type="match status" value="1"/>
</dbReference>
<dbReference type="NCBIfam" id="TIGR00229">
    <property type="entry name" value="sensory_box"/>
    <property type="match status" value="2"/>
</dbReference>
<evidence type="ECO:0000256" key="9">
    <source>
        <dbReference type="ARBA" id="ARBA00023012"/>
    </source>
</evidence>
<dbReference type="PANTHER" id="PTHR45339">
    <property type="entry name" value="HYBRID SIGNAL TRANSDUCTION HISTIDINE KINASE J"/>
    <property type="match status" value="1"/>
</dbReference>
<keyword evidence="16" id="KW-1133">Transmembrane helix</keyword>
<dbReference type="Gene3D" id="3.30.450.20">
    <property type="entry name" value="PAS domain"/>
    <property type="match status" value="3"/>
</dbReference>
<evidence type="ECO:0000256" key="8">
    <source>
        <dbReference type="ARBA" id="ARBA00022840"/>
    </source>
</evidence>
<keyword evidence="6" id="KW-0547">Nucleotide-binding</keyword>
<evidence type="ECO:0000259" key="20">
    <source>
        <dbReference type="PROSITE" id="PS50113"/>
    </source>
</evidence>
<keyword evidence="7" id="KW-0418">Kinase</keyword>
<dbReference type="InterPro" id="IPR036890">
    <property type="entry name" value="HATPase_C_sf"/>
</dbReference>
<evidence type="ECO:0000256" key="4">
    <source>
        <dbReference type="ARBA" id="ARBA00022679"/>
    </source>
</evidence>
<comment type="catalytic activity">
    <reaction evidence="1">
        <text>ATP + protein L-histidine = ADP + protein N-phospho-L-histidine.</text>
        <dbReference type="EC" id="2.7.13.3"/>
    </reaction>
</comment>
<dbReference type="Gene3D" id="1.10.287.130">
    <property type="match status" value="1"/>
</dbReference>
<dbReference type="RefSeq" id="WP_142812440.1">
    <property type="nucleotide sequence ID" value="NZ_CP036282.1"/>
</dbReference>
<dbReference type="SMART" id="SM00086">
    <property type="entry name" value="PAC"/>
    <property type="match status" value="3"/>
</dbReference>
<dbReference type="PROSITE" id="PS50110">
    <property type="entry name" value="RESPONSE_REGULATORY"/>
    <property type="match status" value="1"/>
</dbReference>
<reference evidence="22" key="1">
    <citation type="submission" date="2019-02" db="EMBL/GenBank/DDBJ databases">
        <title>Complete genome sequence of Rhodoferax sp. Gr-4.</title>
        <authorList>
            <person name="Jin L."/>
        </authorList>
    </citation>
    <scope>NUCLEOTIDE SEQUENCE [LARGE SCALE GENOMIC DNA]</scope>
    <source>
        <strain evidence="22">Gr-4</strain>
    </source>
</reference>
<dbReference type="InterPro" id="IPR036097">
    <property type="entry name" value="HisK_dim/P_sf"/>
</dbReference>
<protein>
    <recommendedName>
        <fullName evidence="13">Sensory/regulatory protein RpfC</fullName>
        <ecNumber evidence="2">2.7.13.3</ecNumber>
    </recommendedName>
    <alternativeName>
        <fullName evidence="14">Virulence sensor protein BvgS</fullName>
    </alternativeName>
</protein>
<feature type="domain" description="PAS" evidence="19">
    <location>
        <begin position="233"/>
        <end position="285"/>
    </location>
</feature>
<dbReference type="GO" id="GO:0000155">
    <property type="term" value="F:phosphorelay sensor kinase activity"/>
    <property type="evidence" value="ECO:0007669"/>
    <property type="project" value="InterPro"/>
</dbReference>
<evidence type="ECO:0000256" key="10">
    <source>
        <dbReference type="ARBA" id="ARBA00023026"/>
    </source>
</evidence>
<dbReference type="InterPro" id="IPR004358">
    <property type="entry name" value="Sig_transdc_His_kin-like_C"/>
</dbReference>
<evidence type="ECO:0000256" key="6">
    <source>
        <dbReference type="ARBA" id="ARBA00022741"/>
    </source>
</evidence>
<dbReference type="Pfam" id="PF08448">
    <property type="entry name" value="PAS_4"/>
    <property type="match status" value="1"/>
</dbReference>
<evidence type="ECO:0000256" key="14">
    <source>
        <dbReference type="ARBA" id="ARBA00070152"/>
    </source>
</evidence>
<dbReference type="Pfam" id="PF00512">
    <property type="entry name" value="HisKA"/>
    <property type="match status" value="1"/>
</dbReference>
<dbReference type="Pfam" id="PF02518">
    <property type="entry name" value="HATPase_c"/>
    <property type="match status" value="1"/>
</dbReference>
<evidence type="ECO:0000256" key="7">
    <source>
        <dbReference type="ARBA" id="ARBA00022777"/>
    </source>
</evidence>
<evidence type="ECO:0000256" key="1">
    <source>
        <dbReference type="ARBA" id="ARBA00000085"/>
    </source>
</evidence>
<feature type="transmembrane region" description="Helical" evidence="16">
    <location>
        <begin position="12"/>
        <end position="38"/>
    </location>
</feature>
<evidence type="ECO:0000259" key="18">
    <source>
        <dbReference type="PROSITE" id="PS50110"/>
    </source>
</evidence>
<dbReference type="Proteomes" id="UP000317365">
    <property type="component" value="Chromosome"/>
</dbReference>
<keyword evidence="9" id="KW-0902">Two-component regulatory system</keyword>
<evidence type="ECO:0000256" key="15">
    <source>
        <dbReference type="PROSITE-ProRule" id="PRU00169"/>
    </source>
</evidence>
<evidence type="ECO:0000313" key="21">
    <source>
        <dbReference type="EMBL" id="QDL55281.1"/>
    </source>
</evidence>
<dbReference type="EC" id="2.7.13.3" evidence="2"/>
<gene>
    <name evidence="21" type="ORF">EXZ61_14520</name>
</gene>
<dbReference type="InterPro" id="IPR011006">
    <property type="entry name" value="CheY-like_superfamily"/>
</dbReference>
<dbReference type="PROSITE" id="PS50112">
    <property type="entry name" value="PAS"/>
    <property type="match status" value="3"/>
</dbReference>
<dbReference type="EMBL" id="CP036282">
    <property type="protein sequence ID" value="QDL55281.1"/>
    <property type="molecule type" value="Genomic_DNA"/>
</dbReference>